<dbReference type="PROSITE" id="PS51186">
    <property type="entry name" value="GNAT"/>
    <property type="match status" value="1"/>
</dbReference>
<reference evidence="2" key="1">
    <citation type="submission" date="2016-07" db="EMBL/GenBank/DDBJ databases">
        <title>Comparative genomics of the Campylobacter concisus group.</title>
        <authorList>
            <person name="Miller W.G."/>
            <person name="Yee E."/>
            <person name="Chapman M.H."/>
            <person name="Huynh S."/>
            <person name="Bono J.L."/>
            <person name="On S.L.W."/>
            <person name="StLeger J."/>
            <person name="Foster G."/>
            <person name="Parker C.T."/>
        </authorList>
    </citation>
    <scope>NUCLEOTIDE SEQUENCE</scope>
    <source>
        <strain evidence="2">525.92</strain>
    </source>
</reference>
<dbReference type="CDD" id="cd04301">
    <property type="entry name" value="NAT_SF"/>
    <property type="match status" value="1"/>
</dbReference>
<dbReference type="EMBL" id="CP000767">
    <property type="protein sequence ID" value="ALF45109.1"/>
    <property type="molecule type" value="Genomic_DNA"/>
</dbReference>
<proteinExistence type="predicted"/>
<name>A0A0M4SKV1_CAMC5</name>
<dbReference type="Gene3D" id="3.40.630.30">
    <property type="match status" value="1"/>
</dbReference>
<dbReference type="SUPFAM" id="SSF55729">
    <property type="entry name" value="Acyl-CoA N-acyltransferases (Nat)"/>
    <property type="match status" value="1"/>
</dbReference>
<dbReference type="PANTHER" id="PTHR13355">
    <property type="entry name" value="GLUCOSAMINE 6-PHOSPHATE N-ACETYLTRANSFERASE"/>
    <property type="match status" value="1"/>
</dbReference>
<evidence type="ECO:0000313" key="3">
    <source>
        <dbReference type="Proteomes" id="UP000006380"/>
    </source>
</evidence>
<dbReference type="InterPro" id="IPR039143">
    <property type="entry name" value="GNPNAT1-like"/>
</dbReference>
<dbReference type="Pfam" id="PF13673">
    <property type="entry name" value="Acetyltransf_10"/>
    <property type="match status" value="1"/>
</dbReference>
<gene>
    <name evidence="2" type="ORF">CCV52592_1622</name>
</gene>
<evidence type="ECO:0000259" key="1">
    <source>
        <dbReference type="PROSITE" id="PS51186"/>
    </source>
</evidence>
<dbReference type="KEGG" id="ccv:CCV52592_1622"/>
<dbReference type="OrthoDB" id="9796171at2"/>
<feature type="domain" description="N-acetyltransferase" evidence="1">
    <location>
        <begin position="6"/>
        <end position="147"/>
    </location>
</feature>
<dbReference type="AlphaFoldDB" id="A0A0M4SKV1"/>
<dbReference type="RefSeq" id="WP_041743246.1">
    <property type="nucleotide sequence ID" value="NC_009715.2"/>
</dbReference>
<sequence>MKFIFKHFSSLSVSEFYEIIRLRIKIFVVEQKCAYEECDEKDKDAYFLMVLSDDAQLVGTLRILKRGVSFPQISIGRVAVDARYRGQRIARQMLEAAINFITDELKENEIALSAQSYLVKFYSSFGFEKISEEYLEDGIAHVDMLKI</sequence>
<protein>
    <submittedName>
        <fullName evidence="2">Acetyltransferase</fullName>
    </submittedName>
</protein>
<dbReference type="InterPro" id="IPR000182">
    <property type="entry name" value="GNAT_dom"/>
</dbReference>
<organism evidence="2 3">
    <name type="scientific">Campylobacter curvus (strain 525.92)</name>
    <dbReference type="NCBI Taxonomy" id="360105"/>
    <lineage>
        <taxon>Bacteria</taxon>
        <taxon>Pseudomonadati</taxon>
        <taxon>Campylobacterota</taxon>
        <taxon>Epsilonproteobacteria</taxon>
        <taxon>Campylobacterales</taxon>
        <taxon>Campylobacteraceae</taxon>
        <taxon>Campylobacter</taxon>
    </lineage>
</organism>
<evidence type="ECO:0000313" key="2">
    <source>
        <dbReference type="EMBL" id="ALF45109.1"/>
    </source>
</evidence>
<keyword evidence="3" id="KW-1185">Reference proteome</keyword>
<dbReference type="GO" id="GO:0004343">
    <property type="term" value="F:glucosamine 6-phosphate N-acetyltransferase activity"/>
    <property type="evidence" value="ECO:0007669"/>
    <property type="project" value="TreeGrafter"/>
</dbReference>
<dbReference type="InterPro" id="IPR016181">
    <property type="entry name" value="Acyl_CoA_acyltransferase"/>
</dbReference>
<dbReference type="Proteomes" id="UP000006380">
    <property type="component" value="Chromosome"/>
</dbReference>
<dbReference type="STRING" id="360105.CCV52592_1622"/>
<accession>A0A0M4SKV1</accession>
<dbReference type="PANTHER" id="PTHR13355:SF11">
    <property type="entry name" value="GLUCOSAMINE 6-PHOSPHATE N-ACETYLTRANSFERASE"/>
    <property type="match status" value="1"/>
</dbReference>